<protein>
    <submittedName>
        <fullName evidence="2">Molybdenum cofactor sulfurase</fullName>
    </submittedName>
</protein>
<evidence type="ECO:0000259" key="1">
    <source>
        <dbReference type="PROSITE" id="PS51340"/>
    </source>
</evidence>
<evidence type="ECO:0000313" key="2">
    <source>
        <dbReference type="EMBL" id="GEC17408.1"/>
    </source>
</evidence>
<dbReference type="AlphaFoldDB" id="A0A4Y3WFV7"/>
<evidence type="ECO:0000313" key="3">
    <source>
        <dbReference type="Proteomes" id="UP000318825"/>
    </source>
</evidence>
<dbReference type="InterPro" id="IPR005302">
    <property type="entry name" value="MoCF_Sase_C"/>
</dbReference>
<dbReference type="PANTHER" id="PTHR30212">
    <property type="entry name" value="PROTEIN YIIM"/>
    <property type="match status" value="1"/>
</dbReference>
<dbReference type="GO" id="GO:0030151">
    <property type="term" value="F:molybdenum ion binding"/>
    <property type="evidence" value="ECO:0007669"/>
    <property type="project" value="InterPro"/>
</dbReference>
<dbReference type="Gene3D" id="2.40.33.20">
    <property type="entry name" value="PK beta-barrel domain-like"/>
    <property type="match status" value="1"/>
</dbReference>
<dbReference type="GO" id="GO:0003824">
    <property type="term" value="F:catalytic activity"/>
    <property type="evidence" value="ECO:0007669"/>
    <property type="project" value="InterPro"/>
</dbReference>
<dbReference type="InterPro" id="IPR005163">
    <property type="entry name" value="Tri_helical_YiiM-like"/>
</dbReference>
<dbReference type="GO" id="GO:0030170">
    <property type="term" value="F:pyridoxal phosphate binding"/>
    <property type="evidence" value="ECO:0007669"/>
    <property type="project" value="InterPro"/>
</dbReference>
<gene>
    <name evidence="2" type="ORF">NWI01_33000</name>
</gene>
<reference evidence="2 3" key="1">
    <citation type="submission" date="2019-06" db="EMBL/GenBank/DDBJ databases">
        <title>Whole genome shotgun sequence of Nitrobacter winogradskyi NBRC 14297.</title>
        <authorList>
            <person name="Hosoyama A."/>
            <person name="Uohara A."/>
            <person name="Ohji S."/>
            <person name="Ichikawa N."/>
        </authorList>
    </citation>
    <scope>NUCLEOTIDE SEQUENCE [LARGE SCALE GENOMIC DNA]</scope>
    <source>
        <strain evidence="2 3">NBRC 14297</strain>
    </source>
</reference>
<proteinExistence type="predicted"/>
<organism evidence="2 3">
    <name type="scientific">Nitrobacter winogradskyi</name>
    <name type="common">Nitrobacter agilis</name>
    <dbReference type="NCBI Taxonomy" id="913"/>
    <lineage>
        <taxon>Bacteria</taxon>
        <taxon>Pseudomonadati</taxon>
        <taxon>Pseudomonadota</taxon>
        <taxon>Alphaproteobacteria</taxon>
        <taxon>Hyphomicrobiales</taxon>
        <taxon>Nitrobacteraceae</taxon>
        <taxon>Nitrobacter</taxon>
    </lineage>
</organism>
<sequence>MARFDVLELRIGGVSPLGSSGALSAIDKHQIHHPLPVSYLGLEGDEQADRKHHGGPHKAIHAYSTSHFATWSKELPDRINRFRPGAFGENLVIDGASEADLCLGDRWRIGSAVVEVSQGRQPCWKLNLRFDVPDMARRVQDTGRTGWYFRVIEPGALAAGDCGSLIARPNPAWSLARTSHLLYHDRMNRPALAELADLPGLPDSWRRLALARLASDTIENWSRRVETPKPYEE</sequence>
<dbReference type="PANTHER" id="PTHR30212:SF2">
    <property type="entry name" value="PROTEIN YIIM"/>
    <property type="match status" value="1"/>
</dbReference>
<dbReference type="RefSeq" id="WP_141385160.1">
    <property type="nucleotide sequence ID" value="NZ_BJNF01000108.1"/>
</dbReference>
<feature type="domain" description="MOSC" evidence="1">
    <location>
        <begin position="29"/>
        <end position="166"/>
    </location>
</feature>
<dbReference type="InterPro" id="IPR052353">
    <property type="entry name" value="Benzoxazolinone_Detox_Enz"/>
</dbReference>
<dbReference type="Proteomes" id="UP000318825">
    <property type="component" value="Unassembled WGS sequence"/>
</dbReference>
<dbReference type="InterPro" id="IPR011037">
    <property type="entry name" value="Pyrv_Knase-like_insert_dom_sf"/>
</dbReference>
<accession>A0A4Y3WFV7</accession>
<dbReference type="SUPFAM" id="SSF50800">
    <property type="entry name" value="PK beta-barrel domain-like"/>
    <property type="match status" value="1"/>
</dbReference>
<dbReference type="Pfam" id="PF03473">
    <property type="entry name" value="MOSC"/>
    <property type="match status" value="1"/>
</dbReference>
<dbReference type="OrthoDB" id="9786134at2"/>
<dbReference type="Pfam" id="PF03475">
    <property type="entry name" value="YiiM_3-alpha"/>
    <property type="match status" value="1"/>
</dbReference>
<dbReference type="PROSITE" id="PS51340">
    <property type="entry name" value="MOSC"/>
    <property type="match status" value="1"/>
</dbReference>
<comment type="caution">
    <text evidence="2">The sequence shown here is derived from an EMBL/GenBank/DDBJ whole genome shotgun (WGS) entry which is preliminary data.</text>
</comment>
<name>A0A4Y3WFV7_NITWI</name>
<dbReference type="EMBL" id="BJNF01000108">
    <property type="protein sequence ID" value="GEC17408.1"/>
    <property type="molecule type" value="Genomic_DNA"/>
</dbReference>